<proteinExistence type="predicted"/>
<dbReference type="KEGG" id="scb:SCAB_45711"/>
<reference evidence="1 2" key="1">
    <citation type="journal article" date="2010" name="Mol. Plant Microbe Interact.">
        <title>Streptomyces scabies 87-22 contains a coronafacic acid-like biosynthetic cluster that contributes to plant-microbe interactions.</title>
        <authorList>
            <person name="Bignell D.R."/>
            <person name="Seipke R.F."/>
            <person name="Huguet-Tapia J.C."/>
            <person name="Chambers A.H."/>
            <person name="Parry R.J."/>
            <person name="Loria R."/>
        </authorList>
    </citation>
    <scope>NUCLEOTIDE SEQUENCE [LARGE SCALE GENOMIC DNA]</scope>
    <source>
        <strain evidence="1 2">87.22</strain>
    </source>
</reference>
<dbReference type="HOGENOM" id="CLU_3012557_0_0_11"/>
<name>C9ZAJ7_STRSW</name>
<sequence length="56" mass="5917">MNIDISLRADPGRARGRGFVSFGRFARVPSVLHECVADTGFALANDVLAEAKRGAG</sequence>
<keyword evidence="2" id="KW-1185">Reference proteome</keyword>
<evidence type="ECO:0000313" key="2">
    <source>
        <dbReference type="Proteomes" id="UP000001444"/>
    </source>
</evidence>
<dbReference type="Proteomes" id="UP000001444">
    <property type="component" value="Chromosome"/>
</dbReference>
<gene>
    <name evidence="1" type="ordered locus">SCAB_45711</name>
</gene>
<dbReference type="EMBL" id="FN554889">
    <property type="protein sequence ID" value="CBG71631.1"/>
    <property type="molecule type" value="Genomic_DNA"/>
</dbReference>
<dbReference type="STRING" id="680198.SCAB_45711"/>
<organism evidence="1 2">
    <name type="scientific">Streptomyces scabiei (strain 87.22)</name>
    <dbReference type="NCBI Taxonomy" id="680198"/>
    <lineage>
        <taxon>Bacteria</taxon>
        <taxon>Bacillati</taxon>
        <taxon>Actinomycetota</taxon>
        <taxon>Actinomycetes</taxon>
        <taxon>Kitasatosporales</taxon>
        <taxon>Streptomycetaceae</taxon>
        <taxon>Streptomyces</taxon>
    </lineage>
</organism>
<accession>C9ZAJ7</accession>
<protein>
    <submittedName>
        <fullName evidence="1">Uncharacterized protein</fullName>
    </submittedName>
</protein>
<evidence type="ECO:0000313" key="1">
    <source>
        <dbReference type="EMBL" id="CBG71631.1"/>
    </source>
</evidence>
<dbReference type="AlphaFoldDB" id="C9ZAJ7"/>